<dbReference type="GO" id="GO:0032012">
    <property type="term" value="P:regulation of ARF protein signal transduction"/>
    <property type="evidence" value="ECO:0007669"/>
    <property type="project" value="InterPro"/>
</dbReference>
<name>G0U9B0_TRYVY</name>
<dbReference type="AlphaFoldDB" id="G0U9B0"/>
<organism evidence="2">
    <name type="scientific">Trypanosoma vivax (strain Y486)</name>
    <dbReference type="NCBI Taxonomy" id="1055687"/>
    <lineage>
        <taxon>Eukaryota</taxon>
        <taxon>Discoba</taxon>
        <taxon>Euglenozoa</taxon>
        <taxon>Kinetoplastea</taxon>
        <taxon>Metakinetoplastina</taxon>
        <taxon>Trypanosomatida</taxon>
        <taxon>Trypanosomatidae</taxon>
        <taxon>Trypanosoma</taxon>
        <taxon>Duttonella</taxon>
    </lineage>
</organism>
<dbReference type="SMART" id="SM00222">
    <property type="entry name" value="Sec7"/>
    <property type="match status" value="1"/>
</dbReference>
<dbReference type="SUPFAM" id="SSF48425">
    <property type="entry name" value="Sec7 domain"/>
    <property type="match status" value="1"/>
</dbReference>
<proteinExistence type="predicted"/>
<dbReference type="Pfam" id="PF12783">
    <property type="entry name" value="Sec7-like_HUS"/>
    <property type="match status" value="1"/>
</dbReference>
<dbReference type="GO" id="GO:0005085">
    <property type="term" value="F:guanyl-nucleotide exchange factor activity"/>
    <property type="evidence" value="ECO:0007669"/>
    <property type="project" value="InterPro"/>
</dbReference>
<dbReference type="PANTHER" id="PTHR10663:SF391">
    <property type="entry name" value="SEC7 DOMAIN-CONTAINING PROTEIN"/>
    <property type="match status" value="1"/>
</dbReference>
<evidence type="ECO:0000259" key="1">
    <source>
        <dbReference type="PROSITE" id="PS50190"/>
    </source>
</evidence>
<dbReference type="InterPro" id="IPR023394">
    <property type="entry name" value="Sec7_C_sf"/>
</dbReference>
<dbReference type="InterPro" id="IPR035999">
    <property type="entry name" value="Sec7_dom_sf"/>
</dbReference>
<dbReference type="InterPro" id="IPR032691">
    <property type="entry name" value="Mon2/Sec7/BIG1-like_HUS"/>
</dbReference>
<dbReference type="PROSITE" id="PS50190">
    <property type="entry name" value="SEC7"/>
    <property type="match status" value="1"/>
</dbReference>
<dbReference type="InterPro" id="IPR000904">
    <property type="entry name" value="Sec7_dom"/>
</dbReference>
<dbReference type="PANTHER" id="PTHR10663">
    <property type="entry name" value="GUANYL-NUCLEOTIDE EXCHANGE FACTOR"/>
    <property type="match status" value="1"/>
</dbReference>
<dbReference type="OMA" id="VGYHWKH"/>
<reference evidence="2" key="1">
    <citation type="journal article" date="2012" name="Proc. Natl. Acad. Sci. U.S.A.">
        <title>Antigenic diversity is generated by distinct evolutionary mechanisms in African trypanosome species.</title>
        <authorList>
            <person name="Jackson A.P."/>
            <person name="Berry A."/>
            <person name="Aslett M."/>
            <person name="Allison H.C."/>
            <person name="Burton P."/>
            <person name="Vavrova-Anderson J."/>
            <person name="Brown R."/>
            <person name="Browne H."/>
            <person name="Corton N."/>
            <person name="Hauser H."/>
            <person name="Gamble J."/>
            <person name="Gilderthorp R."/>
            <person name="Marcello L."/>
            <person name="McQuillan J."/>
            <person name="Otto T.D."/>
            <person name="Quail M.A."/>
            <person name="Sanders M.J."/>
            <person name="van Tonder A."/>
            <person name="Ginger M.L."/>
            <person name="Field M.C."/>
            <person name="Barry J.D."/>
            <person name="Hertz-Fowler C."/>
            <person name="Berriman M."/>
        </authorList>
    </citation>
    <scope>NUCLEOTIDE SEQUENCE</scope>
    <source>
        <strain evidence="2">Y486</strain>
    </source>
</reference>
<dbReference type="VEuPathDB" id="TriTrypDB:TvY486_1116790"/>
<dbReference type="Pfam" id="PF01369">
    <property type="entry name" value="Sec7"/>
    <property type="match status" value="1"/>
</dbReference>
<protein>
    <recommendedName>
        <fullName evidence="1">SEC7 domain-containing protein</fullName>
    </recommendedName>
</protein>
<dbReference type="Gene3D" id="1.10.1000.11">
    <property type="entry name" value="Arf Nucleotide-binding Site Opener,domain 2"/>
    <property type="match status" value="1"/>
</dbReference>
<accession>G0U9B0</accession>
<gene>
    <name evidence="2" type="ORF">TVY486_1116790</name>
</gene>
<feature type="domain" description="SEC7" evidence="1">
    <location>
        <begin position="636"/>
        <end position="810"/>
    </location>
</feature>
<evidence type="ECO:0000313" key="2">
    <source>
        <dbReference type="EMBL" id="CCC54195.1"/>
    </source>
</evidence>
<sequence>MESLMRALDSLLKLIGRGDVSLDTEFKQALRCAEGCVAKSLACVARGHQPTVTDIPVVSVILSALYLKKNRIVDAVLPVLLQLVQSGLIPYDKEVILYQAQGNSNVMVCGCALFQTLCDFLTRTTDPSAQLTGVEILHDLVSNDGCSSFTGKCVTRCVQVCCQVALQSANEGARAISRDLIPLCVFRVTRAFAESAPSSDRPCTFASSTLMDDCVSDVEPDAKYTPIVVHDIASSLRASTAGSLSDTLASQQDGELTTEELSASKGPFQPLDYFRSSLNEHMIQSALLSMKEKGRFPDPMKDLLLLIKHTCKLGTRSPSASSSTNEANLEIRARQLALEILEKIFQALPEANCNFEHNCATWLSLVLAATKYDLIHCIARNISTVVPASFFTTCVRILTLIMRKCHYHIARELHTLLAVMVFPLALSKYSSFHQKHAVLNMVRELLNIPHLCISYFINYDCNPAFDASGKYGGMLEMLVRFVARIMLADHVDTEWLSVDQLQLLRGDCVRAIHSVMQSMQRWIAEDPKDYSHQQTREYAGQTIRRLDGIGKDSSQWHEVYHDCWGVSDRGQHRASADRSSSNAVFSMGAKNELGSGPLRAKKRGSVGYHWKHIHFLLHGKRTAQAALRLINTGKWRDGMSLLQRRGYIPPEGDDKTWPAFARFLKTYSGVERSALCGIFERVIQKEDCDRVLREYLQLFSYRNVPIDIALRDTTCEFMSWDRPTFEAQVWGMIQQRFGEVYAMHNPHSITPEDANAMAGVLLFLHTSLHNANARTSRMTMKDFVRNGNECVSVPFPEDVMRDMYNRIAQRKWELDEFQRTPRQIEKDLTAPSFATMVNLYHQQQQQQEQQLSMSANGCDETVNDILTSNQHFVQSTWASEGAEQPKGESNASDISSDTFLLDAQLLPYSTQPEGFKLRELYHQRYVELSIKHLHRLEQEHRWLQIEPGVFQPYIVPHYAQHVRPMLLMLYPTIAAAAYMGFRVQDGQPILRLLHDTYRILFDVAAALQLSLVGMQTEVVQEIERCMLEEGSKELPPPGRAAFVLPLMSLV</sequence>
<dbReference type="EMBL" id="HE573027">
    <property type="protein sequence ID" value="CCC54195.1"/>
    <property type="molecule type" value="Genomic_DNA"/>
</dbReference>